<keyword evidence="1" id="KW-0812">Transmembrane</keyword>
<keyword evidence="1" id="KW-0472">Membrane</keyword>
<sequence>MEYTQSQWILFFFFYCFLGWLWESGYVSVKKREWINRGFLRGPLLPIYGFGAISILWLTLPVREHLGLVFVIGLIGADILEYITGAAMEDMFHMRYWDYSSNKFNLNGYICLSSTLLWGCFSVILIKVIHPPIERLVLGIPAVIADPISVAAVAAFAVDVSRSFRSALNLREILEKIGENNETVAALEARLDTAVSSFARTSEEFKDNIKTIRDAIRETRTSHQRKTKAYLVFLNEKANAAVREVQAQMAQAIPENEKARLSKLLSELEDMKARLSRTGWELAAWKNREYREAADIIRRNPSAVSRKFREAFEEIKALGSFKARREDEKE</sequence>
<evidence type="ECO:0008006" key="4">
    <source>
        <dbReference type="Google" id="ProtNLM"/>
    </source>
</evidence>
<dbReference type="EMBL" id="DWZA01000103">
    <property type="protein sequence ID" value="HJA72358.1"/>
    <property type="molecule type" value="Genomic_DNA"/>
</dbReference>
<feature type="transmembrane region" description="Helical" evidence="1">
    <location>
        <begin position="136"/>
        <end position="158"/>
    </location>
</feature>
<keyword evidence="1" id="KW-1133">Transmembrane helix</keyword>
<name>A0A9D2HLD1_9FIRM</name>
<accession>A0A9D2HLD1</accession>
<dbReference type="AlphaFoldDB" id="A0A9D2HLD1"/>
<dbReference type="InterPro" id="IPR010540">
    <property type="entry name" value="CmpB_TMEM229"/>
</dbReference>
<feature type="transmembrane region" description="Helical" evidence="1">
    <location>
        <begin position="6"/>
        <end position="27"/>
    </location>
</feature>
<evidence type="ECO:0000256" key="1">
    <source>
        <dbReference type="SAM" id="Phobius"/>
    </source>
</evidence>
<dbReference type="Proteomes" id="UP000823900">
    <property type="component" value="Unassembled WGS sequence"/>
</dbReference>
<feature type="transmembrane region" description="Helical" evidence="1">
    <location>
        <begin position="39"/>
        <end position="60"/>
    </location>
</feature>
<protein>
    <recommendedName>
        <fullName evidence="4">ABC transporter permease</fullName>
    </recommendedName>
</protein>
<feature type="transmembrane region" description="Helical" evidence="1">
    <location>
        <begin position="66"/>
        <end position="88"/>
    </location>
</feature>
<reference evidence="2" key="2">
    <citation type="submission" date="2021-04" db="EMBL/GenBank/DDBJ databases">
        <authorList>
            <person name="Gilroy R."/>
        </authorList>
    </citation>
    <scope>NUCLEOTIDE SEQUENCE</scope>
    <source>
        <strain evidence="2">CHK178-16964</strain>
    </source>
</reference>
<feature type="transmembrane region" description="Helical" evidence="1">
    <location>
        <begin position="109"/>
        <end position="130"/>
    </location>
</feature>
<comment type="caution">
    <text evidence="2">The sequence shown here is derived from an EMBL/GenBank/DDBJ whole genome shotgun (WGS) entry which is preliminary data.</text>
</comment>
<evidence type="ECO:0000313" key="3">
    <source>
        <dbReference type="Proteomes" id="UP000823900"/>
    </source>
</evidence>
<reference evidence="2" key="1">
    <citation type="journal article" date="2021" name="PeerJ">
        <title>Extensive microbial diversity within the chicken gut microbiome revealed by metagenomics and culture.</title>
        <authorList>
            <person name="Gilroy R."/>
            <person name="Ravi A."/>
            <person name="Getino M."/>
            <person name="Pursley I."/>
            <person name="Horton D.L."/>
            <person name="Alikhan N.F."/>
            <person name="Baker D."/>
            <person name="Gharbi K."/>
            <person name="Hall N."/>
            <person name="Watson M."/>
            <person name="Adriaenssens E.M."/>
            <person name="Foster-Nyarko E."/>
            <person name="Jarju S."/>
            <person name="Secka A."/>
            <person name="Antonio M."/>
            <person name="Oren A."/>
            <person name="Chaudhuri R.R."/>
            <person name="La Ragione R."/>
            <person name="Hildebrand F."/>
            <person name="Pallen M.J."/>
        </authorList>
    </citation>
    <scope>NUCLEOTIDE SEQUENCE</scope>
    <source>
        <strain evidence="2">CHK178-16964</strain>
    </source>
</reference>
<dbReference type="Pfam" id="PF06541">
    <property type="entry name" value="ABC_trans_CmpB"/>
    <property type="match status" value="1"/>
</dbReference>
<evidence type="ECO:0000313" key="2">
    <source>
        <dbReference type="EMBL" id="HJA72358.1"/>
    </source>
</evidence>
<proteinExistence type="predicted"/>
<organism evidence="2 3">
    <name type="scientific">Candidatus Lachnoclostridium stercoravium</name>
    <dbReference type="NCBI Taxonomy" id="2838633"/>
    <lineage>
        <taxon>Bacteria</taxon>
        <taxon>Bacillati</taxon>
        <taxon>Bacillota</taxon>
        <taxon>Clostridia</taxon>
        <taxon>Lachnospirales</taxon>
        <taxon>Lachnospiraceae</taxon>
    </lineage>
</organism>
<gene>
    <name evidence="2" type="ORF">IAA07_12440</name>
</gene>